<evidence type="ECO:0000313" key="9">
    <source>
        <dbReference type="EMBL" id="SJM67845.1"/>
    </source>
</evidence>
<keyword evidence="2" id="KW-1003">Cell membrane</keyword>
<keyword evidence="7" id="KW-0460">Magnesium</keyword>
<evidence type="ECO:0000256" key="3">
    <source>
        <dbReference type="ARBA" id="ARBA00022679"/>
    </source>
</evidence>
<evidence type="ECO:0000256" key="8">
    <source>
        <dbReference type="SAM" id="Phobius"/>
    </source>
</evidence>
<feature type="transmembrane region" description="Helical" evidence="8">
    <location>
        <begin position="138"/>
        <end position="157"/>
    </location>
</feature>
<evidence type="ECO:0000256" key="5">
    <source>
        <dbReference type="ARBA" id="ARBA00022989"/>
    </source>
</evidence>
<dbReference type="EMBL" id="FUHU01000045">
    <property type="protein sequence ID" value="SJM67845.1"/>
    <property type="molecule type" value="Genomic_DNA"/>
</dbReference>
<feature type="transmembrane region" description="Helical" evidence="8">
    <location>
        <begin position="313"/>
        <end position="335"/>
    </location>
</feature>
<dbReference type="Pfam" id="PF00953">
    <property type="entry name" value="Glycos_transf_4"/>
    <property type="match status" value="1"/>
</dbReference>
<sequence>MLLFLLITAIAAVATWLTSLVVYRVAMNYKIHPPLRERDVHSRPTPRLGGVAMFIGVLVAMLVASFIPSFQRVFDEPFRILTLLGAVTLIVAVGVLDDLVDLDWMLKLGAQLAVAIAIALFSVQIVSLPIAGLTVGSSTLSISLTVLVLVLIMNAVNFIDGLDALVAGTTIIGSAAFFAYIWMLSQNLGQQNATFSLASLLTAIVIGVCIGVLPLNWHPAKMFIGDAGALMVGLLTAVSAVAVTGQIDIAVVGGRSQILPAFIPILLPLAILLMPLLDFVLAVVRRLLNGQSPFAADRKHLHHRLLDMGHSHFGAVLIFYSWTAVVSVGCLLFMLVPAWGALLFVGVGFLLCAVFTALPVTGRLWHSFLRLVMVRSQEMRGRAQLTEDDREPHEETRA</sequence>
<keyword evidence="7" id="KW-0479">Metal-binding</keyword>
<feature type="transmembrane region" description="Helical" evidence="8">
    <location>
        <begin position="6"/>
        <end position="27"/>
    </location>
</feature>
<keyword evidence="10" id="KW-1185">Reference proteome</keyword>
<dbReference type="GO" id="GO:0005886">
    <property type="term" value="C:plasma membrane"/>
    <property type="evidence" value="ECO:0007669"/>
    <property type="project" value="UniProtKB-SubCell"/>
</dbReference>
<evidence type="ECO:0000256" key="1">
    <source>
        <dbReference type="ARBA" id="ARBA00004651"/>
    </source>
</evidence>
<evidence type="ECO:0000313" key="10">
    <source>
        <dbReference type="Proteomes" id="UP000195787"/>
    </source>
</evidence>
<keyword evidence="6 8" id="KW-0472">Membrane</keyword>
<feature type="transmembrane region" description="Helical" evidence="8">
    <location>
        <begin position="341"/>
        <end position="365"/>
    </location>
</feature>
<accession>A0A1R4GID6</accession>
<feature type="transmembrane region" description="Helical" evidence="8">
    <location>
        <begin position="164"/>
        <end position="183"/>
    </location>
</feature>
<dbReference type="EC" id="2.7.8.-" evidence="9"/>
<feature type="transmembrane region" description="Helical" evidence="8">
    <location>
        <begin position="48"/>
        <end position="68"/>
    </location>
</feature>
<dbReference type="GeneID" id="303173963"/>
<feature type="transmembrane region" description="Helical" evidence="8">
    <location>
        <begin position="229"/>
        <end position="252"/>
    </location>
</feature>
<gene>
    <name evidence="9" type="ORF">CZ674_12175</name>
</gene>
<keyword evidence="3 9" id="KW-0808">Transferase</keyword>
<dbReference type="Proteomes" id="UP000195787">
    <property type="component" value="Unassembled WGS sequence"/>
</dbReference>
<evidence type="ECO:0000256" key="6">
    <source>
        <dbReference type="ARBA" id="ARBA00023136"/>
    </source>
</evidence>
<feature type="transmembrane region" description="Helical" evidence="8">
    <location>
        <begin position="258"/>
        <end position="284"/>
    </location>
</feature>
<evidence type="ECO:0000256" key="7">
    <source>
        <dbReference type="PIRSR" id="PIRSR600715-1"/>
    </source>
</evidence>
<proteinExistence type="predicted"/>
<keyword evidence="5 8" id="KW-1133">Transmembrane helix</keyword>
<dbReference type="GO" id="GO:0044038">
    <property type="term" value="P:cell wall macromolecule biosynthetic process"/>
    <property type="evidence" value="ECO:0007669"/>
    <property type="project" value="TreeGrafter"/>
</dbReference>
<keyword evidence="4 8" id="KW-0812">Transmembrane</keyword>
<evidence type="ECO:0000256" key="2">
    <source>
        <dbReference type="ARBA" id="ARBA00022475"/>
    </source>
</evidence>
<dbReference type="CDD" id="cd06853">
    <property type="entry name" value="GT_WecA_like"/>
    <property type="match status" value="1"/>
</dbReference>
<dbReference type="InterPro" id="IPR000715">
    <property type="entry name" value="Glycosyl_transferase_4"/>
</dbReference>
<evidence type="ECO:0000256" key="4">
    <source>
        <dbReference type="ARBA" id="ARBA00022692"/>
    </source>
</evidence>
<reference evidence="9 10" key="1">
    <citation type="submission" date="2017-02" db="EMBL/GenBank/DDBJ databases">
        <authorList>
            <person name="Peterson S.W."/>
        </authorList>
    </citation>
    <scope>NUCLEOTIDE SEQUENCE [LARGE SCALE GENOMIC DNA]</scope>
    <source>
        <strain evidence="9 10">LMG 22410</strain>
    </source>
</reference>
<comment type="cofactor">
    <cofactor evidence="7">
        <name>Mg(2+)</name>
        <dbReference type="ChEBI" id="CHEBI:18420"/>
    </cofactor>
</comment>
<feature type="binding site" evidence="7">
    <location>
        <position position="157"/>
    </location>
    <ligand>
        <name>Mg(2+)</name>
        <dbReference type="ChEBI" id="CHEBI:18420"/>
    </ligand>
</feature>
<feature type="transmembrane region" description="Helical" evidence="8">
    <location>
        <begin position="195"/>
        <end position="217"/>
    </location>
</feature>
<feature type="transmembrane region" description="Helical" evidence="8">
    <location>
        <begin position="112"/>
        <end position="132"/>
    </location>
</feature>
<protein>
    <submittedName>
        <fullName evidence="9">Undecaprenyl-phosphate N-acetylglucosaminyl 1-phosphate transferase</fullName>
        <ecNumber evidence="9">2.7.8.-</ecNumber>
    </submittedName>
</protein>
<dbReference type="GO" id="GO:0016780">
    <property type="term" value="F:phosphotransferase activity, for other substituted phosphate groups"/>
    <property type="evidence" value="ECO:0007669"/>
    <property type="project" value="InterPro"/>
</dbReference>
<name>A0A1R4GID6_9MICO</name>
<dbReference type="GO" id="GO:0046872">
    <property type="term" value="F:metal ion binding"/>
    <property type="evidence" value="ECO:0007669"/>
    <property type="project" value="UniProtKB-KW"/>
</dbReference>
<feature type="binding site" evidence="7">
    <location>
        <position position="226"/>
    </location>
    <ligand>
        <name>Mg(2+)</name>
        <dbReference type="ChEBI" id="CHEBI:18420"/>
    </ligand>
</feature>
<dbReference type="PANTHER" id="PTHR22926">
    <property type="entry name" value="PHOSPHO-N-ACETYLMURAMOYL-PENTAPEPTIDE-TRANSFERASE"/>
    <property type="match status" value="1"/>
</dbReference>
<dbReference type="RefSeq" id="WP_234988578.1">
    <property type="nucleotide sequence ID" value="NZ_FUHU01000045.1"/>
</dbReference>
<dbReference type="PANTHER" id="PTHR22926:SF3">
    <property type="entry name" value="UNDECAPRENYL-PHOSPHATE ALPHA-N-ACETYLGLUCOSAMINYL 1-PHOSPHATE TRANSFERASE"/>
    <property type="match status" value="1"/>
</dbReference>
<organism evidence="9 10">
    <name type="scientific">Agrococcus casei LMG 22410</name>
    <dbReference type="NCBI Taxonomy" id="1255656"/>
    <lineage>
        <taxon>Bacteria</taxon>
        <taxon>Bacillati</taxon>
        <taxon>Actinomycetota</taxon>
        <taxon>Actinomycetes</taxon>
        <taxon>Micrococcales</taxon>
        <taxon>Microbacteriaceae</taxon>
        <taxon>Agrococcus</taxon>
    </lineage>
</organism>
<dbReference type="AlphaFoldDB" id="A0A1R4GID6"/>
<comment type="subcellular location">
    <subcellularLocation>
        <location evidence="1">Cell membrane</location>
        <topology evidence="1">Multi-pass membrane protein</topology>
    </subcellularLocation>
</comment>
<dbReference type="GO" id="GO:0071555">
    <property type="term" value="P:cell wall organization"/>
    <property type="evidence" value="ECO:0007669"/>
    <property type="project" value="TreeGrafter"/>
</dbReference>
<dbReference type="GO" id="GO:0009103">
    <property type="term" value="P:lipopolysaccharide biosynthetic process"/>
    <property type="evidence" value="ECO:0007669"/>
    <property type="project" value="TreeGrafter"/>
</dbReference>
<feature type="transmembrane region" description="Helical" evidence="8">
    <location>
        <begin position="80"/>
        <end position="100"/>
    </location>
</feature>